<reference evidence="5 6" key="1">
    <citation type="submission" date="2014-07" db="EMBL/GenBank/DDBJ databases">
        <title>Genome of Chryseobacterium vrystaatense LMG 22846.</title>
        <authorList>
            <person name="Pipes S.E."/>
            <person name="Stropko S.J."/>
            <person name="Newman J.D."/>
        </authorList>
    </citation>
    <scope>NUCLEOTIDE SEQUENCE [LARGE SCALE GENOMIC DNA]</scope>
    <source>
        <strain evidence="5 6">LMG 22846</strain>
    </source>
</reference>
<dbReference type="InterPro" id="IPR010998">
    <property type="entry name" value="Integrase_recombinase_N"/>
</dbReference>
<dbReference type="Gene3D" id="1.10.443.10">
    <property type="entry name" value="Intergrase catalytic core"/>
    <property type="match status" value="1"/>
</dbReference>
<dbReference type="EMBL" id="JPRI01000002">
    <property type="protein sequence ID" value="KFF26845.1"/>
    <property type="molecule type" value="Genomic_DNA"/>
</dbReference>
<dbReference type="InterPro" id="IPR002104">
    <property type="entry name" value="Integrase_catalytic"/>
</dbReference>
<evidence type="ECO:0000313" key="5">
    <source>
        <dbReference type="EMBL" id="KFF26845.1"/>
    </source>
</evidence>
<proteinExistence type="inferred from homology"/>
<dbReference type="SUPFAM" id="SSF56349">
    <property type="entry name" value="DNA breaking-rejoining enzymes"/>
    <property type="match status" value="1"/>
</dbReference>
<accession>A0ABR4UP56</accession>
<dbReference type="InterPro" id="IPR011010">
    <property type="entry name" value="DNA_brk_join_enz"/>
</dbReference>
<dbReference type="Gene3D" id="1.10.150.130">
    <property type="match status" value="1"/>
</dbReference>
<dbReference type="PROSITE" id="PS51898">
    <property type="entry name" value="TYR_RECOMBINASE"/>
    <property type="match status" value="1"/>
</dbReference>
<protein>
    <recommendedName>
        <fullName evidence="4">Tyr recombinase domain-containing protein</fullName>
    </recommendedName>
</protein>
<evidence type="ECO:0000256" key="1">
    <source>
        <dbReference type="ARBA" id="ARBA00008857"/>
    </source>
</evidence>
<dbReference type="PANTHER" id="PTHR30349">
    <property type="entry name" value="PHAGE INTEGRASE-RELATED"/>
    <property type="match status" value="1"/>
</dbReference>
<evidence type="ECO:0000313" key="6">
    <source>
        <dbReference type="Proteomes" id="UP000028719"/>
    </source>
</evidence>
<evidence type="ECO:0000259" key="4">
    <source>
        <dbReference type="PROSITE" id="PS51898"/>
    </source>
</evidence>
<evidence type="ECO:0000256" key="2">
    <source>
        <dbReference type="ARBA" id="ARBA00023125"/>
    </source>
</evidence>
<dbReference type="CDD" id="cd01185">
    <property type="entry name" value="INTN1_C_like"/>
    <property type="match status" value="1"/>
</dbReference>
<gene>
    <name evidence="5" type="ORF">IW16_06065</name>
</gene>
<name>A0ABR4UP56_9FLAO</name>
<dbReference type="InterPro" id="IPR025269">
    <property type="entry name" value="SAM-like_dom"/>
</dbReference>
<evidence type="ECO:0000256" key="3">
    <source>
        <dbReference type="ARBA" id="ARBA00023172"/>
    </source>
</evidence>
<dbReference type="Proteomes" id="UP000028719">
    <property type="component" value="Unassembled WGS sequence"/>
</dbReference>
<sequence length="399" mass="46654">MHLQSSLQNAFDTRRDTKKIFVAMTHKFSIRSDKNKDGKSLVFLIIRSGKAKTTMNLDIRIEHKFWDNIKGRVKKSDNFENFNIILDTIDAKIITIKRDFLIMEKVLSPELLVEHINNSTPNLDFISFCTYHSENGNYKPNTLKAHKTAIKKLKEYRREIPFSMLSLDFFEKYRKYLLEKKGNKHPTCFTDFKIIKKFINLADDHGIKLPFNKNKFIVVEPASTPVFLIPGEMESLVEYFFNKFISPSHVLPLGYFLFCCYTGMRISDVQKIQRSDLENEIFSFKHVKTENFQQMKIHPELRKILDHCPDLFINRLSEQKINSHLKFVAKVCKIEKNLTTHVGRHTFATTILLNDGNVAKLQKLLGHSKISNTMRYTHLIDTDAMDEVDKISFFSKQSQ</sequence>
<keyword evidence="6" id="KW-1185">Reference proteome</keyword>
<comment type="caution">
    <text evidence="5">The sequence shown here is derived from an EMBL/GenBank/DDBJ whole genome shotgun (WGS) entry which is preliminary data.</text>
</comment>
<comment type="similarity">
    <text evidence="1">Belongs to the 'phage' integrase family.</text>
</comment>
<dbReference type="Pfam" id="PF17293">
    <property type="entry name" value="Arm-DNA-bind_5"/>
    <property type="match status" value="1"/>
</dbReference>
<dbReference type="RefSeq" id="WP_034740922.1">
    <property type="nucleotide sequence ID" value="NZ_JPRI01000002.1"/>
</dbReference>
<keyword evidence="2" id="KW-0238">DNA-binding</keyword>
<dbReference type="PANTHER" id="PTHR30349:SF41">
    <property type="entry name" value="INTEGRASE_RECOMBINASE PROTEIN MJ0367-RELATED"/>
    <property type="match status" value="1"/>
</dbReference>
<dbReference type="Pfam" id="PF13102">
    <property type="entry name" value="Phage_int_SAM_5"/>
    <property type="match status" value="1"/>
</dbReference>
<keyword evidence="3" id="KW-0233">DNA recombination</keyword>
<dbReference type="InterPro" id="IPR013762">
    <property type="entry name" value="Integrase-like_cat_sf"/>
</dbReference>
<dbReference type="InterPro" id="IPR035386">
    <property type="entry name" value="Arm-DNA-bind_5"/>
</dbReference>
<organism evidence="5 6">
    <name type="scientific">Chryseobacterium vrystaatense</name>
    <dbReference type="NCBI Taxonomy" id="307480"/>
    <lineage>
        <taxon>Bacteria</taxon>
        <taxon>Pseudomonadati</taxon>
        <taxon>Bacteroidota</taxon>
        <taxon>Flavobacteriia</taxon>
        <taxon>Flavobacteriales</taxon>
        <taxon>Weeksellaceae</taxon>
        <taxon>Chryseobacterium group</taxon>
        <taxon>Chryseobacterium</taxon>
    </lineage>
</organism>
<feature type="domain" description="Tyr recombinase" evidence="4">
    <location>
        <begin position="223"/>
        <end position="390"/>
    </location>
</feature>
<dbReference type="InterPro" id="IPR050090">
    <property type="entry name" value="Tyrosine_recombinase_XerCD"/>
</dbReference>
<dbReference type="Pfam" id="PF00589">
    <property type="entry name" value="Phage_integrase"/>
    <property type="match status" value="1"/>
</dbReference>